<feature type="compositionally biased region" description="Pro residues" evidence="1">
    <location>
        <begin position="849"/>
        <end position="860"/>
    </location>
</feature>
<feature type="compositionally biased region" description="Polar residues" evidence="1">
    <location>
        <begin position="515"/>
        <end position="524"/>
    </location>
</feature>
<reference evidence="3" key="1">
    <citation type="submission" date="2014-11" db="EMBL/GenBank/DDBJ databases">
        <authorList>
            <person name="Otto D Thomas"/>
            <person name="Naeem Raeece"/>
        </authorList>
    </citation>
    <scope>NUCLEOTIDE SEQUENCE</scope>
</reference>
<dbReference type="SUPFAM" id="SSF81301">
    <property type="entry name" value="Nucleotidyltransferase"/>
    <property type="match status" value="1"/>
</dbReference>
<organism evidence="3">
    <name type="scientific">Chromera velia CCMP2878</name>
    <dbReference type="NCBI Taxonomy" id="1169474"/>
    <lineage>
        <taxon>Eukaryota</taxon>
        <taxon>Sar</taxon>
        <taxon>Alveolata</taxon>
        <taxon>Colpodellida</taxon>
        <taxon>Chromeraceae</taxon>
        <taxon>Chromera</taxon>
    </lineage>
</organism>
<name>A0A0G4I5F1_9ALVE</name>
<feature type="compositionally biased region" description="Basic and acidic residues" evidence="1">
    <location>
        <begin position="498"/>
        <end position="510"/>
    </location>
</feature>
<feature type="compositionally biased region" description="Basic and acidic residues" evidence="1">
    <location>
        <begin position="635"/>
        <end position="652"/>
    </location>
</feature>
<feature type="compositionally biased region" description="Basic and acidic residues" evidence="1">
    <location>
        <begin position="938"/>
        <end position="951"/>
    </location>
</feature>
<feature type="compositionally biased region" description="Basic and acidic residues" evidence="1">
    <location>
        <begin position="1109"/>
        <end position="1123"/>
    </location>
</feature>
<feature type="compositionally biased region" description="Basic and acidic residues" evidence="1">
    <location>
        <begin position="1001"/>
        <end position="1023"/>
    </location>
</feature>
<dbReference type="EMBL" id="CDMZ01005173">
    <property type="protein sequence ID" value="CEM52185.1"/>
    <property type="molecule type" value="Genomic_DNA"/>
</dbReference>
<feature type="domain" description="Poly(A) RNA polymerase mitochondrial-like central palm" evidence="2">
    <location>
        <begin position="17"/>
        <end position="179"/>
    </location>
</feature>
<dbReference type="PANTHER" id="PTHR12271:SF40">
    <property type="entry name" value="POLY(A) RNA POLYMERASE GLD2"/>
    <property type="match status" value="1"/>
</dbReference>
<dbReference type="VEuPathDB" id="CryptoDB:Cvel_1840"/>
<dbReference type="GO" id="GO:0031123">
    <property type="term" value="P:RNA 3'-end processing"/>
    <property type="evidence" value="ECO:0007669"/>
    <property type="project" value="TreeGrafter"/>
</dbReference>
<accession>A0A0G4I5F1</accession>
<dbReference type="Pfam" id="PF22600">
    <property type="entry name" value="MTPAP-like_central"/>
    <property type="match status" value="1"/>
</dbReference>
<feature type="compositionally biased region" description="Basic and acidic residues" evidence="1">
    <location>
        <begin position="881"/>
        <end position="906"/>
    </location>
</feature>
<evidence type="ECO:0000313" key="3">
    <source>
        <dbReference type="EMBL" id="CEM52185.1"/>
    </source>
</evidence>
<feature type="compositionally biased region" description="Low complexity" evidence="1">
    <location>
        <begin position="821"/>
        <end position="841"/>
    </location>
</feature>
<dbReference type="GO" id="GO:0016779">
    <property type="term" value="F:nucleotidyltransferase activity"/>
    <property type="evidence" value="ECO:0007669"/>
    <property type="project" value="TreeGrafter"/>
</dbReference>
<evidence type="ECO:0000256" key="1">
    <source>
        <dbReference type="SAM" id="MobiDB-lite"/>
    </source>
</evidence>
<feature type="compositionally biased region" description="Basic and acidic residues" evidence="1">
    <location>
        <begin position="532"/>
        <end position="619"/>
    </location>
</feature>
<evidence type="ECO:0000259" key="2">
    <source>
        <dbReference type="Pfam" id="PF22600"/>
    </source>
</evidence>
<feature type="region of interest" description="Disordered" evidence="1">
    <location>
        <begin position="416"/>
        <end position="753"/>
    </location>
</feature>
<feature type="compositionally biased region" description="Low complexity" evidence="1">
    <location>
        <begin position="1092"/>
        <end position="1104"/>
    </location>
</feature>
<dbReference type="InterPro" id="IPR043519">
    <property type="entry name" value="NT_sf"/>
</dbReference>
<feature type="region of interest" description="Disordered" evidence="1">
    <location>
        <begin position="779"/>
        <end position="1284"/>
    </location>
</feature>
<proteinExistence type="predicted"/>
<protein>
    <recommendedName>
        <fullName evidence="2">Poly(A) RNA polymerase mitochondrial-like central palm domain-containing protein</fullName>
    </recommendedName>
</protein>
<dbReference type="Gene3D" id="3.30.460.10">
    <property type="entry name" value="Beta Polymerase, domain 2"/>
    <property type="match status" value="1"/>
</dbReference>
<gene>
    <name evidence="3" type="ORF">Cvel_1840</name>
</gene>
<sequence length="1509" mass="171515">MSDEETDPLGGSRGPHLDAHMDDILERLWPDEKENGRILTAFKEIQKKVKEVEPSAVCIPFGGRCNGFPTRDSDLDVQVVFKGRGRAGGKGGWVDGEEEAAPQYFDGDDSEWREIAQSFAEELKSKFSIRKAKVFTQDTKNVVGVRVSFISSDLSGVMADVTCGSAVGAASCLMLRRYAELCPDFWNLGRLVKQFLKNRAEMENHGAKEMPSYAVLVLVLHFLSEVQPEFRDWLPVLWKDKKGRRMRARSFFDPLSKWKVQTLRSSMEYLSRVDWENIGMTARPKSRDWMDKLKETHPRGPAPSIPPLQLAFQFLKWAGDRPDALFEDVFDTKQFTLPERIATEMRKAVAMMQQNVLEFVPLAKKIDRKTYSWTQFRSHTAVRVLERLFGPEPQRRDPVIDGLQNVVIPPPCCGKESASSVLGAPPPRAFSDSEGQAAEGPRVPSGGLGGRGGQEFDFQLSKGRDREQRPGVPGSSFHPSRSGPVEVLDITDDEKDDDERSLSSDERREAAWNSAVRTPPSSSALEKKKQHANRDRDLQRERETHPQAGRRGYEEGRAERERDRDRDLERDRFAEQDRNRQRDKDRFLGRDRDRYRDRDREEESDPYEPRQRDRDRDRLPGGADRGGGPLLSPDGRTRRPFTERERDRRETPPPRVVKQPVCRADSRDGSREAGTDSEDERWRAERDRKFQQRERERQREKEREKEEKRQRKIEMEMEYQREIQERERQLEKETRKKHEEANRAVEEAARAAREAQKIYEQKLRELQLQKLEAELKNAEQTLDEKKNLVRDVRVRAAVDFPSPYKFPDDSRSPTPPPIPMPTRSSPASPCSPRSSSITSPIESRHRPPNHYPQDPPPVLPPLIRQISSPAHKAGGGKSPTRSHEEPSTRETRDTESSFNRFADKTTRRNAYQPSGSLSSSSPDPTDRHADSRVQSLLVEERGREREREGKKKGGGQRGPVGQFGFPVKEGRGRLSEVDEEEEEKVYWGRKGRAEEDESESESERETQRRNPMTQRERERERVPQRSPISSSPGHSTVRRHPRSLWENDKDEESSDDHRGEPRRRGRSPQSPTSSESRESDHTEQHQTERKASSFSPSLFPSAHSVCSSRRFDRKEEKRNECQTEARVQIRRAVKPSASVRPFSFANPRLPISPFPGSGEGSKDDPVDLTLDSDSDHGGAPSPQHKKKDINGPQVRGEKGRGKERQAGMGLPPSPLPSIHEEDEDIPPPPSLPSPTQKSHISRGRRGTNGQIERRSGGRTAGPSTPSGKSDDVHILPPPPSKMEIEEVDAERRLELVVAEYTDRVKMKEKGERECGFCGVMLKSKEEEAVHRSDPNKGGSFLCYEARRFFATEERTFRSREVKDSSNAKVSFKVNRHTCQQIGGGGGTLFDLRSQSPSSSPVSSSSGDLIDSDIEPLRQYQRVPPRDVRWVFSGERSRVDLQQADKGSSGRPVVLYSVKCRLCKKELPSFGVSVHQCGSAGRDVHDVEGHTEVWRHAGLVFVKQSLAIGK</sequence>
<feature type="compositionally biased region" description="Basic and acidic residues" evidence="1">
    <location>
        <begin position="1075"/>
        <end position="1091"/>
    </location>
</feature>
<dbReference type="Gene3D" id="1.10.1410.10">
    <property type="match status" value="1"/>
</dbReference>
<feature type="compositionally biased region" description="Basic and acidic residues" evidence="1">
    <location>
        <begin position="1195"/>
        <end position="1205"/>
    </location>
</feature>
<feature type="compositionally biased region" description="Basic and acidic residues" evidence="1">
    <location>
        <begin position="664"/>
        <end position="753"/>
    </location>
</feature>
<dbReference type="InterPro" id="IPR054708">
    <property type="entry name" value="MTPAP-like_central"/>
</dbReference>
<feature type="compositionally biased region" description="Basic and acidic residues" evidence="1">
    <location>
        <begin position="779"/>
        <end position="796"/>
    </location>
</feature>
<dbReference type="PANTHER" id="PTHR12271">
    <property type="entry name" value="POLY A POLYMERASE CID PAP -RELATED"/>
    <property type="match status" value="1"/>
</dbReference>